<dbReference type="InterPro" id="IPR025358">
    <property type="entry name" value="DUF4262"/>
</dbReference>
<protein>
    <submittedName>
        <fullName evidence="1">DUF4262 domain-containing protein</fullName>
    </submittedName>
</protein>
<reference evidence="1 2" key="1">
    <citation type="submission" date="2020-12" db="EMBL/GenBank/DDBJ databases">
        <title>FDA dAtabase for Regulatory Grade micrObial Sequences (FDA-ARGOS): Supporting development and validation of Infectious Disease Dx tests.</title>
        <authorList>
            <person name="Sproer C."/>
            <person name="Gronow S."/>
            <person name="Severitt S."/>
            <person name="Schroder I."/>
            <person name="Tallon L."/>
            <person name="Sadzewicz L."/>
            <person name="Zhao X."/>
            <person name="Boylan J."/>
            <person name="Ott S."/>
            <person name="Bowen H."/>
            <person name="Vavikolanu K."/>
            <person name="Mehta A."/>
            <person name="Aluvathingal J."/>
            <person name="Nadendla S."/>
            <person name="Lowell S."/>
            <person name="Myers T."/>
            <person name="Yan Y."/>
            <person name="Sichtig H."/>
        </authorList>
    </citation>
    <scope>NUCLEOTIDE SEQUENCE [LARGE SCALE GENOMIC DNA]</scope>
    <source>
        <strain evidence="1 2">FDAARGOS_1050</strain>
    </source>
</reference>
<sequence>MAQAKPAPKLHYPEHLGWNRWFHGGDDFPCVQLFWPDKSGRFPGQAGAQAAFQALQPDLSASDWNWPAASLNSGNSPPASH</sequence>
<name>A0A7T4E3X3_9BURK</name>
<evidence type="ECO:0000313" key="1">
    <source>
        <dbReference type="EMBL" id="QQB35165.1"/>
    </source>
</evidence>
<dbReference type="Proteomes" id="UP000595231">
    <property type="component" value="Chromosome"/>
</dbReference>
<dbReference type="Pfam" id="PF14081">
    <property type="entry name" value="DUF4262"/>
    <property type="match status" value="1"/>
</dbReference>
<dbReference type="RefSeq" id="WP_198485335.1">
    <property type="nucleotide sequence ID" value="NZ_CP065997.1"/>
</dbReference>
<dbReference type="EMBL" id="CP065997">
    <property type="protein sequence ID" value="QQB35165.1"/>
    <property type="molecule type" value="Genomic_DNA"/>
</dbReference>
<proteinExistence type="predicted"/>
<evidence type="ECO:0000313" key="2">
    <source>
        <dbReference type="Proteomes" id="UP000595231"/>
    </source>
</evidence>
<dbReference type="AlphaFoldDB" id="A0A7T4E3X3"/>
<gene>
    <name evidence="1" type="ORF">I6I07_00575</name>
</gene>
<organism evidence="1 2">
    <name type="scientific">Achromobacter deleyi</name>
    <dbReference type="NCBI Taxonomy" id="1353891"/>
    <lineage>
        <taxon>Bacteria</taxon>
        <taxon>Pseudomonadati</taxon>
        <taxon>Pseudomonadota</taxon>
        <taxon>Betaproteobacteria</taxon>
        <taxon>Burkholderiales</taxon>
        <taxon>Alcaligenaceae</taxon>
        <taxon>Achromobacter</taxon>
    </lineage>
</organism>
<accession>A0A7T4E3X3</accession>